<dbReference type="OrthoDB" id="1550274at2"/>
<dbReference type="RefSeq" id="WP_009210405.1">
    <property type="nucleotide sequence ID" value="NZ_BBWP01000002.1"/>
</dbReference>
<evidence type="ECO:0000256" key="2">
    <source>
        <dbReference type="ARBA" id="ARBA00023239"/>
    </source>
</evidence>
<dbReference type="BioCyc" id="AURANTIMONAS:SI859A1_02583-MONOMER"/>
<keyword evidence="2" id="KW-0456">Lyase</keyword>
<sequence>MTLHLSDHDRALQNGEAGAAAAFAMEILTGFARSVGAEALLDIAGAHVDGCLYHGAVSLDFVERLLAGGGRVRVPTTLNVGSLDLIHPELVRLEADERRPRQRLMQAHEALGCQASFTCAPYQTLFRPRFGEQVAWGESNAIVFANSVIGARTNRYGDFIDLCCAITGRAPAYGLHLDEHRRGQVLFRLEGFAPSLTPDDALYVAVGLIIGAASGEQGPVIEGLPPPRDEDQLKALGAAAASAGAVGLFHAVGITPEAPTLADAFGGHEPDRVVAITPASVDAVLARLSTVPEGAPIDAVCLGTPHFSRGEWDRLLPLLREIRPDRSLPIYVNTSRATLDELRRDAALAGLEGTGLVPVVDTCTYVTAILRDLEGAVMTNSGKWAHYAPGNIGVSVGFGSLEDCILSAASGSVVRTRT</sequence>
<reference evidence="4 5" key="1">
    <citation type="journal article" date="2008" name="Appl. Environ. Microbiol.">
        <title>Genomic insights into Mn(II) oxidation by the marine alphaproteobacterium Aurantimonas sp. strain SI85-9A1.</title>
        <authorList>
            <person name="Dick G.J."/>
            <person name="Podell S."/>
            <person name="Johnson H.A."/>
            <person name="Rivera-Espinoza Y."/>
            <person name="Bernier-Latmani R."/>
            <person name="McCarthy J.K."/>
            <person name="Torpey J.W."/>
            <person name="Clement B.G."/>
            <person name="Gaasterland T."/>
            <person name="Tebo B.M."/>
        </authorList>
    </citation>
    <scope>NUCLEOTIDE SEQUENCE [LARGE SCALE GENOMIC DNA]</scope>
    <source>
        <strain evidence="4 5">SI85-9A1</strain>
    </source>
</reference>
<evidence type="ECO:0000313" key="5">
    <source>
        <dbReference type="Proteomes" id="UP000000321"/>
    </source>
</evidence>
<dbReference type="GO" id="GO:0016829">
    <property type="term" value="F:lyase activity"/>
    <property type="evidence" value="ECO:0007669"/>
    <property type="project" value="UniProtKB-KW"/>
</dbReference>
<protein>
    <recommendedName>
        <fullName evidence="3">Phosphomevalonate dehydratase large subunit-like domain-containing protein</fullName>
    </recommendedName>
</protein>
<feature type="domain" description="Phosphomevalonate dehydratase large subunit-like" evidence="3">
    <location>
        <begin position="3"/>
        <end position="405"/>
    </location>
</feature>
<gene>
    <name evidence="4" type="ORF">SI859A1_02583</name>
</gene>
<keyword evidence="1" id="KW-0408">Iron</keyword>
<dbReference type="PANTHER" id="PTHR36577">
    <property type="entry name" value="DUF521 DOMAIN PROTEIN (AFU_ORTHOLOGUE AFUA_6G00490)"/>
    <property type="match status" value="1"/>
</dbReference>
<dbReference type="InterPro" id="IPR007506">
    <property type="entry name" value="PMDh-L-like_dom"/>
</dbReference>
<evidence type="ECO:0000259" key="3">
    <source>
        <dbReference type="Pfam" id="PF04412"/>
    </source>
</evidence>
<comment type="caution">
    <text evidence="4">The sequence shown here is derived from an EMBL/GenBank/DDBJ whole genome shotgun (WGS) entry which is preliminary data.</text>
</comment>
<keyword evidence="5" id="KW-1185">Reference proteome</keyword>
<proteinExistence type="predicted"/>
<dbReference type="EMBL" id="AAPJ01000001">
    <property type="protein sequence ID" value="EAS51767.1"/>
    <property type="molecule type" value="Genomic_DNA"/>
</dbReference>
<dbReference type="PANTHER" id="PTHR36577:SF3">
    <property type="entry name" value="DUF521 DOMAIN PROTEIN (AFU_ORTHOLOGUE AFUA_6G00490)"/>
    <property type="match status" value="1"/>
</dbReference>
<dbReference type="Proteomes" id="UP000000321">
    <property type="component" value="Unassembled WGS sequence"/>
</dbReference>
<organism evidence="4 5">
    <name type="scientific">Aurantimonas manganoxydans (strain ATCC BAA-1229 / DSM 21871 / SI85-9A1)</name>
    <dbReference type="NCBI Taxonomy" id="287752"/>
    <lineage>
        <taxon>Bacteria</taxon>
        <taxon>Pseudomonadati</taxon>
        <taxon>Pseudomonadota</taxon>
        <taxon>Alphaproteobacteria</taxon>
        <taxon>Hyphomicrobiales</taxon>
        <taxon>Aurantimonadaceae</taxon>
        <taxon>Aurantimonas</taxon>
    </lineage>
</organism>
<evidence type="ECO:0000256" key="1">
    <source>
        <dbReference type="ARBA" id="ARBA00023004"/>
    </source>
</evidence>
<dbReference type="AlphaFoldDB" id="Q1YLG4"/>
<dbReference type="HOGENOM" id="CLU_018825_1_0_5"/>
<name>Q1YLG4_AURMS</name>
<accession>Q1YLG4</accession>
<evidence type="ECO:0000313" key="4">
    <source>
        <dbReference type="EMBL" id="EAS51767.1"/>
    </source>
</evidence>
<dbReference type="Pfam" id="PF04412">
    <property type="entry name" value="AcnX"/>
    <property type="match status" value="1"/>
</dbReference>